<sequence length="467" mass="53132">MPRSSDFYESLPTNEHSDARIRIRRPPWTGRFIRPLECRPNFSLSLAAILFFGAVLLFTVDLTRLRGTDVLSDAHATLFSHFWPVGLPNRTDSWENENSKTMRALFTCTAEGSCKENQTSVVLMSSSHFKNSIAGKVSGEDIWAMSVIIALRELGYSAIFAPDNYELARTYRQYPDLVKVVILEGSSAKECFKSSECVKKPNHPLGIPAWKMLSFHFWTGSSHPLGNQWTLSPENYGILSPGNSINNTYLGYSIERTCMRRPVTPIAKRPNQVYILAKRLSYFREKGYSWPDISFDQAPFPLQFVAGLTHDVEPDEVPGGIIDVGRLNQTQFYDHLGNSRLLLGIGRPPLSPSPYDALCLAVPFINPVENWDHDQPDNRTRWWTQHDGLKFLDPPYVYNVKKNDVEGFWKAIRMALDTPIERYIVPEMTMGSLKYRLGNIIERDWRGMALGLLEERKASGNGELFEI</sequence>
<proteinExistence type="predicted"/>
<evidence type="ECO:0000313" key="1">
    <source>
        <dbReference type="EMBL" id="TFK63467.1"/>
    </source>
</evidence>
<reference evidence="1 2" key="1">
    <citation type="journal article" date="2019" name="Nat. Ecol. Evol.">
        <title>Megaphylogeny resolves global patterns of mushroom evolution.</title>
        <authorList>
            <person name="Varga T."/>
            <person name="Krizsan K."/>
            <person name="Foldi C."/>
            <person name="Dima B."/>
            <person name="Sanchez-Garcia M."/>
            <person name="Sanchez-Ramirez S."/>
            <person name="Szollosi G.J."/>
            <person name="Szarkandi J.G."/>
            <person name="Papp V."/>
            <person name="Albert L."/>
            <person name="Andreopoulos W."/>
            <person name="Angelini C."/>
            <person name="Antonin V."/>
            <person name="Barry K.W."/>
            <person name="Bougher N.L."/>
            <person name="Buchanan P."/>
            <person name="Buyck B."/>
            <person name="Bense V."/>
            <person name="Catcheside P."/>
            <person name="Chovatia M."/>
            <person name="Cooper J."/>
            <person name="Damon W."/>
            <person name="Desjardin D."/>
            <person name="Finy P."/>
            <person name="Geml J."/>
            <person name="Haridas S."/>
            <person name="Hughes K."/>
            <person name="Justo A."/>
            <person name="Karasinski D."/>
            <person name="Kautmanova I."/>
            <person name="Kiss B."/>
            <person name="Kocsube S."/>
            <person name="Kotiranta H."/>
            <person name="LaButti K.M."/>
            <person name="Lechner B.E."/>
            <person name="Liimatainen K."/>
            <person name="Lipzen A."/>
            <person name="Lukacs Z."/>
            <person name="Mihaltcheva S."/>
            <person name="Morgado L.N."/>
            <person name="Niskanen T."/>
            <person name="Noordeloos M.E."/>
            <person name="Ohm R.A."/>
            <person name="Ortiz-Santana B."/>
            <person name="Ovrebo C."/>
            <person name="Racz N."/>
            <person name="Riley R."/>
            <person name="Savchenko A."/>
            <person name="Shiryaev A."/>
            <person name="Soop K."/>
            <person name="Spirin V."/>
            <person name="Szebenyi C."/>
            <person name="Tomsovsky M."/>
            <person name="Tulloss R.E."/>
            <person name="Uehling J."/>
            <person name="Grigoriev I.V."/>
            <person name="Vagvolgyi C."/>
            <person name="Papp T."/>
            <person name="Martin F.M."/>
            <person name="Miettinen O."/>
            <person name="Hibbett D.S."/>
            <person name="Nagy L.G."/>
        </authorList>
    </citation>
    <scope>NUCLEOTIDE SEQUENCE [LARGE SCALE GENOMIC DNA]</scope>
    <source>
        <strain evidence="1 2">NL-1719</strain>
    </source>
</reference>
<protein>
    <submittedName>
        <fullName evidence="1">Uncharacterized protein</fullName>
    </submittedName>
</protein>
<accession>A0ACD3ACL0</accession>
<dbReference type="Proteomes" id="UP000308600">
    <property type="component" value="Unassembled WGS sequence"/>
</dbReference>
<dbReference type="EMBL" id="ML208521">
    <property type="protein sequence ID" value="TFK63467.1"/>
    <property type="molecule type" value="Genomic_DNA"/>
</dbReference>
<gene>
    <name evidence="1" type="ORF">BDN72DRAFT_320900</name>
</gene>
<keyword evidence="2" id="KW-1185">Reference proteome</keyword>
<organism evidence="1 2">
    <name type="scientific">Pluteus cervinus</name>
    <dbReference type="NCBI Taxonomy" id="181527"/>
    <lineage>
        <taxon>Eukaryota</taxon>
        <taxon>Fungi</taxon>
        <taxon>Dikarya</taxon>
        <taxon>Basidiomycota</taxon>
        <taxon>Agaricomycotina</taxon>
        <taxon>Agaricomycetes</taxon>
        <taxon>Agaricomycetidae</taxon>
        <taxon>Agaricales</taxon>
        <taxon>Pluteineae</taxon>
        <taxon>Pluteaceae</taxon>
        <taxon>Pluteus</taxon>
    </lineage>
</organism>
<evidence type="ECO:0000313" key="2">
    <source>
        <dbReference type="Proteomes" id="UP000308600"/>
    </source>
</evidence>
<name>A0ACD3ACL0_9AGAR</name>